<keyword evidence="1" id="KW-0812">Transmembrane</keyword>
<evidence type="ECO:0000313" key="3">
    <source>
        <dbReference type="Proteomes" id="UP000324897"/>
    </source>
</evidence>
<evidence type="ECO:0000256" key="1">
    <source>
        <dbReference type="SAM" id="Phobius"/>
    </source>
</evidence>
<keyword evidence="3" id="KW-1185">Reference proteome</keyword>
<keyword evidence="1" id="KW-0472">Membrane</keyword>
<gene>
    <name evidence="2" type="ORF">EJB05_21933</name>
</gene>
<feature type="transmembrane region" description="Helical" evidence="1">
    <location>
        <begin position="126"/>
        <end position="147"/>
    </location>
</feature>
<dbReference type="EMBL" id="RWGY01000011">
    <property type="protein sequence ID" value="TVU30319.1"/>
    <property type="molecule type" value="Genomic_DNA"/>
</dbReference>
<evidence type="ECO:0008006" key="4">
    <source>
        <dbReference type="Google" id="ProtNLM"/>
    </source>
</evidence>
<sequence length="148" mass="16187">MASPSCASSRTRSIIRRAIPEPLPLIECPYHPDETVVRLIADTPQNRGKVFYRCMKNARNKYIEYLVDGGFLEEPEEPMPAAVANTDDVRGTIVELTCAVGELKGAVSELQQAVGKRSTPFGAGEMIHMLLAVNLVVVVAFVVLALFK</sequence>
<dbReference type="OrthoDB" id="1301864at2759"/>
<dbReference type="Gramene" id="TVU30319">
    <property type="protein sequence ID" value="TVU30319"/>
    <property type="gene ID" value="EJB05_21933"/>
</dbReference>
<dbReference type="Proteomes" id="UP000324897">
    <property type="component" value="Chromosome 1"/>
</dbReference>
<dbReference type="AlphaFoldDB" id="A0A5J9V2G0"/>
<proteinExistence type="predicted"/>
<accession>A0A5J9V2G0</accession>
<organism evidence="2 3">
    <name type="scientific">Eragrostis curvula</name>
    <name type="common">weeping love grass</name>
    <dbReference type="NCBI Taxonomy" id="38414"/>
    <lineage>
        <taxon>Eukaryota</taxon>
        <taxon>Viridiplantae</taxon>
        <taxon>Streptophyta</taxon>
        <taxon>Embryophyta</taxon>
        <taxon>Tracheophyta</taxon>
        <taxon>Spermatophyta</taxon>
        <taxon>Magnoliopsida</taxon>
        <taxon>Liliopsida</taxon>
        <taxon>Poales</taxon>
        <taxon>Poaceae</taxon>
        <taxon>PACMAD clade</taxon>
        <taxon>Chloridoideae</taxon>
        <taxon>Eragrostideae</taxon>
        <taxon>Eragrostidinae</taxon>
        <taxon>Eragrostis</taxon>
    </lineage>
</organism>
<name>A0A5J9V2G0_9POAL</name>
<keyword evidence="1" id="KW-1133">Transmembrane helix</keyword>
<protein>
    <recommendedName>
        <fullName evidence="4">Zinc finger GRF-type domain-containing protein</fullName>
    </recommendedName>
</protein>
<reference evidence="2 3" key="1">
    <citation type="journal article" date="2019" name="Sci. Rep.">
        <title>A high-quality genome of Eragrostis curvula grass provides insights into Poaceae evolution and supports new strategies to enhance forage quality.</title>
        <authorList>
            <person name="Carballo J."/>
            <person name="Santos B.A.C.M."/>
            <person name="Zappacosta D."/>
            <person name="Garbus I."/>
            <person name="Selva J.P."/>
            <person name="Gallo C.A."/>
            <person name="Diaz A."/>
            <person name="Albertini E."/>
            <person name="Caccamo M."/>
            <person name="Echenique V."/>
        </authorList>
    </citation>
    <scope>NUCLEOTIDE SEQUENCE [LARGE SCALE GENOMIC DNA]</scope>
    <source>
        <strain evidence="3">cv. Victoria</strain>
        <tissue evidence="2">Leaf</tissue>
    </source>
</reference>
<feature type="non-terminal residue" evidence="2">
    <location>
        <position position="1"/>
    </location>
</feature>
<comment type="caution">
    <text evidence="2">The sequence shown here is derived from an EMBL/GenBank/DDBJ whole genome shotgun (WGS) entry which is preliminary data.</text>
</comment>
<evidence type="ECO:0000313" key="2">
    <source>
        <dbReference type="EMBL" id="TVU30319.1"/>
    </source>
</evidence>